<protein>
    <submittedName>
        <fullName evidence="1">Hemerythrin superfamily protein</fullName>
    </submittedName>
</protein>
<dbReference type="EMBL" id="JACHJW010000001">
    <property type="protein sequence ID" value="MBB4956944.1"/>
    <property type="molecule type" value="Genomic_DNA"/>
</dbReference>
<dbReference type="RefSeq" id="WP_184532656.1">
    <property type="nucleotide sequence ID" value="NZ_JACHJW010000001.1"/>
</dbReference>
<name>A0A7W7WMX9_9ACTN</name>
<sequence length="114" mass="12454">MAIQVDHAAIKTLADNITGYLDDAFNEYMKLYQVKSLAPGDFPDGDALELAFDKRKEEAQQALVGIIRTAMDIYAELTSVSEKYAATEDDNTITAAELNALITKVKAELPGVEL</sequence>
<gene>
    <name evidence="1" type="ORF">FHR38_000677</name>
</gene>
<proteinExistence type="predicted"/>
<evidence type="ECO:0000313" key="1">
    <source>
        <dbReference type="EMBL" id="MBB4956944.1"/>
    </source>
</evidence>
<reference evidence="1 2" key="1">
    <citation type="submission" date="2020-08" db="EMBL/GenBank/DDBJ databases">
        <title>Sequencing the genomes of 1000 actinobacteria strains.</title>
        <authorList>
            <person name="Klenk H.-P."/>
        </authorList>
    </citation>
    <scope>NUCLEOTIDE SEQUENCE [LARGE SCALE GENOMIC DNA]</scope>
    <source>
        <strain evidence="1 2">DSM 45886</strain>
    </source>
</reference>
<organism evidence="1 2">
    <name type="scientific">Micromonospora polyrhachis</name>
    <dbReference type="NCBI Taxonomy" id="1282883"/>
    <lineage>
        <taxon>Bacteria</taxon>
        <taxon>Bacillati</taxon>
        <taxon>Actinomycetota</taxon>
        <taxon>Actinomycetes</taxon>
        <taxon>Micromonosporales</taxon>
        <taxon>Micromonosporaceae</taxon>
        <taxon>Micromonospora</taxon>
    </lineage>
</organism>
<keyword evidence="2" id="KW-1185">Reference proteome</keyword>
<comment type="caution">
    <text evidence="1">The sequence shown here is derived from an EMBL/GenBank/DDBJ whole genome shotgun (WGS) entry which is preliminary data.</text>
</comment>
<accession>A0A7W7WMX9</accession>
<dbReference type="AlphaFoldDB" id="A0A7W7WMX9"/>
<evidence type="ECO:0000313" key="2">
    <source>
        <dbReference type="Proteomes" id="UP000578819"/>
    </source>
</evidence>
<dbReference type="Proteomes" id="UP000578819">
    <property type="component" value="Unassembled WGS sequence"/>
</dbReference>